<evidence type="ECO:0000313" key="2">
    <source>
        <dbReference type="Proteomes" id="UP000246991"/>
    </source>
</evidence>
<feature type="non-terminal residue" evidence="1">
    <location>
        <position position="1"/>
    </location>
</feature>
<sequence length="71" mass="7900">VAIEYSFRKVSKLWSFIAFKNGLQIGLSPVGMYYAVAVLLTNLYTCLYGSQISLQFNVVPPSIDSYLNSEA</sequence>
<reference evidence="1 2" key="1">
    <citation type="submission" date="2018-03" db="EMBL/GenBank/DDBJ databases">
        <title>Genomes of Pezizomycetes fungi and the evolution of truffles.</title>
        <authorList>
            <person name="Murat C."/>
            <person name="Payen T."/>
            <person name="Noel B."/>
            <person name="Kuo A."/>
            <person name="Martin F.M."/>
        </authorList>
    </citation>
    <scope>NUCLEOTIDE SEQUENCE [LARGE SCALE GENOMIC DNA]</scope>
    <source>
        <strain evidence="1">091103-1</strain>
    </source>
</reference>
<dbReference type="EMBL" id="PYWC01000110">
    <property type="protein sequence ID" value="PWW72282.1"/>
    <property type="molecule type" value="Genomic_DNA"/>
</dbReference>
<evidence type="ECO:0000313" key="1">
    <source>
        <dbReference type="EMBL" id="PWW72282.1"/>
    </source>
</evidence>
<dbReference type="STRING" id="42249.A0A317SCQ6"/>
<accession>A0A317SCQ6</accession>
<dbReference type="Proteomes" id="UP000246991">
    <property type="component" value="Unassembled WGS sequence"/>
</dbReference>
<dbReference type="OrthoDB" id="5289248at2759"/>
<gene>
    <name evidence="1" type="ORF">C7212DRAFT_228554</name>
</gene>
<dbReference type="AlphaFoldDB" id="A0A317SCQ6"/>
<keyword evidence="2" id="KW-1185">Reference proteome</keyword>
<protein>
    <submittedName>
        <fullName evidence="1">Uncharacterized protein</fullName>
    </submittedName>
</protein>
<proteinExistence type="predicted"/>
<name>A0A317SCQ6_9PEZI</name>
<comment type="caution">
    <text evidence="1">The sequence shown here is derived from an EMBL/GenBank/DDBJ whole genome shotgun (WGS) entry which is preliminary data.</text>
</comment>
<organism evidence="1 2">
    <name type="scientific">Tuber magnatum</name>
    <name type="common">white Piedmont truffle</name>
    <dbReference type="NCBI Taxonomy" id="42249"/>
    <lineage>
        <taxon>Eukaryota</taxon>
        <taxon>Fungi</taxon>
        <taxon>Dikarya</taxon>
        <taxon>Ascomycota</taxon>
        <taxon>Pezizomycotina</taxon>
        <taxon>Pezizomycetes</taxon>
        <taxon>Pezizales</taxon>
        <taxon>Tuberaceae</taxon>
        <taxon>Tuber</taxon>
    </lineage>
</organism>